<name>A0ACB7FA27_NIBAL</name>
<keyword evidence="2" id="KW-1185">Reference proteome</keyword>
<accession>A0ACB7FA27</accession>
<dbReference type="Proteomes" id="UP000805704">
    <property type="component" value="Chromosome 14"/>
</dbReference>
<organism evidence="1 2">
    <name type="scientific">Nibea albiflora</name>
    <name type="common">Yellow drum</name>
    <name type="synonym">Corvina albiflora</name>
    <dbReference type="NCBI Taxonomy" id="240163"/>
    <lineage>
        <taxon>Eukaryota</taxon>
        <taxon>Metazoa</taxon>
        <taxon>Chordata</taxon>
        <taxon>Craniata</taxon>
        <taxon>Vertebrata</taxon>
        <taxon>Euteleostomi</taxon>
        <taxon>Actinopterygii</taxon>
        <taxon>Neopterygii</taxon>
        <taxon>Teleostei</taxon>
        <taxon>Neoteleostei</taxon>
        <taxon>Acanthomorphata</taxon>
        <taxon>Eupercaria</taxon>
        <taxon>Sciaenidae</taxon>
        <taxon>Nibea</taxon>
    </lineage>
</organism>
<reference evidence="1" key="1">
    <citation type="submission" date="2020-04" db="EMBL/GenBank/DDBJ databases">
        <title>A chromosome-scale assembly and high-density genetic map of the yellow drum (Nibea albiflora) genome.</title>
        <authorList>
            <person name="Xu D."/>
            <person name="Zhang W."/>
            <person name="Chen R."/>
            <person name="Tan P."/>
            <person name="Wang L."/>
            <person name="Song H."/>
            <person name="Tian L."/>
            <person name="Zhu Q."/>
            <person name="Wang B."/>
        </authorList>
    </citation>
    <scope>NUCLEOTIDE SEQUENCE</scope>
    <source>
        <strain evidence="1">ZJHYS-2018</strain>
    </source>
</reference>
<sequence length="661" mass="74516">MATSQSDMDCTCPVCCDIFKDPVVLLCGHSFCKHCLQEWWRQSRTKTCPVCKEIFPMAQPPRNLALRNLSDNLRRERSQKDNSGSKEMCGVHDEKLKLFCEDDQQLICVICRDSQKHKKHNCVPISEAAASHRAKIKIRLTDLKSKLQSFKTEKLNCDKMAGRIRLQAQKTEKTITEEFEKLFQFLRAEKAARIDAVTKEAAYKSEAMNFMTVHLTAEISSLTHKIKTIEKDMKADIPFMLNVKSTLEGSQCNLPNPQTPSGVLIDEAKHVGNLLFNVWSKMKNLIQYFPITLDPNTGGSYLTISEQLTRSKSNIYPPEHENLEIVRKTSILGTEGIRFGKCSWDVEEASPHDFQPLDPGTTADKSNYLTSTNPEIWEELRLLRDMVVKQNVELKNVEGRLAETETQADAQKLDLLLTKTSLYELKRDHTAVEERLRSSEKQVEELKKVNMELRADLENQAAELLSVEGRVAVSERELQLLTGTTADLQAQNTAQQVDITSLTDRMNTTNGQVDGLIKENAKVAFYAGLKNTTGPYNTPTVLKFNKIFTNIGNTYSPTTGYFTAPMKGVYYFRFTVCGHTDKTMGVQLFHNEKSIMHNLQGRFDPHFEYLSNAVILELNDAVVPHNLVVFSISFKSFSGLPATMKGHVCGGKHSPLGQSAS</sequence>
<proteinExistence type="predicted"/>
<gene>
    <name evidence="1" type="primary">TRIM35.20</name>
    <name evidence="1" type="ORF">GBF38_005960</name>
</gene>
<evidence type="ECO:0000313" key="2">
    <source>
        <dbReference type="Proteomes" id="UP000805704"/>
    </source>
</evidence>
<evidence type="ECO:0000313" key="1">
    <source>
        <dbReference type="EMBL" id="KAG8011252.1"/>
    </source>
</evidence>
<comment type="caution">
    <text evidence="1">The sequence shown here is derived from an EMBL/GenBank/DDBJ whole genome shotgun (WGS) entry which is preliminary data.</text>
</comment>
<protein>
    <submittedName>
        <fullName evidence="1">Tripartite motif-containing protein 35</fullName>
    </submittedName>
</protein>
<dbReference type="EMBL" id="CM024802">
    <property type="protein sequence ID" value="KAG8011252.1"/>
    <property type="molecule type" value="Genomic_DNA"/>
</dbReference>